<protein>
    <submittedName>
        <fullName evidence="2">Helix-turn-helix domain-containing protein</fullName>
    </submittedName>
</protein>
<evidence type="ECO:0000256" key="1">
    <source>
        <dbReference type="SAM" id="MobiDB-lite"/>
    </source>
</evidence>
<dbReference type="RefSeq" id="WP_377019897.1">
    <property type="nucleotide sequence ID" value="NZ_JBHSCP010000003.1"/>
</dbReference>
<comment type="caution">
    <text evidence="2">The sequence shown here is derived from an EMBL/GenBank/DDBJ whole genome shotgun (WGS) entry which is preliminary data.</text>
</comment>
<organism evidence="2 3">
    <name type="scientific">Croceibacterium xixiisoli</name>
    <dbReference type="NCBI Taxonomy" id="1476466"/>
    <lineage>
        <taxon>Bacteria</taxon>
        <taxon>Pseudomonadati</taxon>
        <taxon>Pseudomonadota</taxon>
        <taxon>Alphaproteobacteria</taxon>
        <taxon>Sphingomonadales</taxon>
        <taxon>Erythrobacteraceae</taxon>
        <taxon>Croceibacterium</taxon>
    </lineage>
</organism>
<sequence>MNSHKEAALALDAGDVIGALQRVALRDDPVSLGIRGTAMARIGDLDRARSLLRQAERGLAAADRLAHARCVLAQAEVQLALRDGGWPASRLGKAYATFLAHGDLWNAAYLKLVEARRAILWNHLDAAEGFLAEHQDDRHPVLSAVAGLLTAHICLRRLRIAEARAALAKAFIDLGPHAAGPLRSELLHAEKLLEAPVAGRRGERRVVPVTPDALRVLNRDNILIVDGTRLGVRLQASVVSLVSRPVLFSLLTSLATAWPAAGLRSDLIRTAFGSRHVDESHRVRLRMEMMRMRRALGNLCNVIATADGYRLDPLHGASVVLLEPLVGTRHPQIMALLGDGEAWSSRAIAEAAGSSRRSVQRALEALRRDGLVLSQGGGPSHRWRTSPVDPITTPMLLPQSGPPTVRD</sequence>
<name>A0A6I4TZS7_9SPHN</name>
<dbReference type="InterPro" id="IPR036388">
    <property type="entry name" value="WH-like_DNA-bd_sf"/>
</dbReference>
<proteinExistence type="predicted"/>
<reference evidence="2 3" key="1">
    <citation type="submission" date="2019-12" db="EMBL/GenBank/DDBJ databases">
        <title>Genomic-based taxomic classification of the family Erythrobacteraceae.</title>
        <authorList>
            <person name="Xu L."/>
        </authorList>
    </citation>
    <scope>NUCLEOTIDE SEQUENCE [LARGE SCALE GENOMIC DNA]</scope>
    <source>
        <strain evidence="2 3">S36</strain>
    </source>
</reference>
<dbReference type="Proteomes" id="UP000469430">
    <property type="component" value="Unassembled WGS sequence"/>
</dbReference>
<evidence type="ECO:0000313" key="2">
    <source>
        <dbReference type="EMBL" id="MXP00582.1"/>
    </source>
</evidence>
<keyword evidence="3" id="KW-1185">Reference proteome</keyword>
<dbReference type="SUPFAM" id="SSF46785">
    <property type="entry name" value="Winged helix' DNA-binding domain"/>
    <property type="match status" value="1"/>
</dbReference>
<feature type="region of interest" description="Disordered" evidence="1">
    <location>
        <begin position="375"/>
        <end position="407"/>
    </location>
</feature>
<dbReference type="EMBL" id="WTYJ01000004">
    <property type="protein sequence ID" value="MXP00582.1"/>
    <property type="molecule type" value="Genomic_DNA"/>
</dbReference>
<dbReference type="Gene3D" id="1.10.10.10">
    <property type="entry name" value="Winged helix-like DNA-binding domain superfamily/Winged helix DNA-binding domain"/>
    <property type="match status" value="1"/>
</dbReference>
<dbReference type="AlphaFoldDB" id="A0A6I4TZS7"/>
<dbReference type="InterPro" id="IPR036390">
    <property type="entry name" value="WH_DNA-bd_sf"/>
</dbReference>
<gene>
    <name evidence="2" type="ORF">GRI97_16450</name>
</gene>
<evidence type="ECO:0000313" key="3">
    <source>
        <dbReference type="Proteomes" id="UP000469430"/>
    </source>
</evidence>
<accession>A0A6I4TZS7</accession>